<dbReference type="EMBL" id="RYER01000001">
    <property type="protein sequence ID" value="RUO17875.1"/>
    <property type="molecule type" value="Genomic_DNA"/>
</dbReference>
<keyword evidence="3" id="KW-1185">Reference proteome</keyword>
<keyword evidence="1" id="KW-0812">Transmembrane</keyword>
<organism evidence="2 3">
    <name type="scientific">Moraxella catarrhalis</name>
    <name type="common">Branhamella catarrhalis</name>
    <dbReference type="NCBI Taxonomy" id="480"/>
    <lineage>
        <taxon>Bacteria</taxon>
        <taxon>Pseudomonadati</taxon>
        <taxon>Pseudomonadota</taxon>
        <taxon>Gammaproteobacteria</taxon>
        <taxon>Moraxellales</taxon>
        <taxon>Moraxellaceae</taxon>
        <taxon>Moraxella</taxon>
    </lineage>
</organism>
<name>A0ABY0BNA6_MORCA</name>
<proteinExistence type="predicted"/>
<evidence type="ECO:0000313" key="3">
    <source>
        <dbReference type="Proteomes" id="UP000268436"/>
    </source>
</evidence>
<keyword evidence="1" id="KW-0472">Membrane</keyword>
<evidence type="ECO:0000256" key="1">
    <source>
        <dbReference type="SAM" id="Phobius"/>
    </source>
</evidence>
<dbReference type="Proteomes" id="UP000268436">
    <property type="component" value="Unassembled WGS sequence"/>
</dbReference>
<gene>
    <name evidence="2" type="ORF">EJK54_1579</name>
</gene>
<feature type="transmembrane region" description="Helical" evidence="1">
    <location>
        <begin position="20"/>
        <end position="43"/>
    </location>
</feature>
<keyword evidence="1" id="KW-1133">Transmembrane helix</keyword>
<evidence type="ECO:0000313" key="2">
    <source>
        <dbReference type="EMBL" id="RUO17875.1"/>
    </source>
</evidence>
<reference evidence="2 3" key="1">
    <citation type="submission" date="2018-12" db="EMBL/GenBank/DDBJ databases">
        <title>Persistence of Moraxella catarrhalis in Chronic Obstructive Pulmonary Disease and Regulation of the Hag/MID Adhesin.</title>
        <authorList>
            <person name="Murphy T."/>
            <person name="Zhao X."/>
            <person name="Vyas G."/>
            <person name="Aluvathingal J."/>
            <person name="Nadendla S."/>
            <person name="Tallon L."/>
            <person name="Tettelin H."/>
        </authorList>
    </citation>
    <scope>NUCLEOTIDE SEQUENCE [LARGE SCALE GENOMIC DNA]</scope>
    <source>
        <strain evidence="2 3">173P27B1</strain>
    </source>
</reference>
<accession>A0ABY0BNA6</accession>
<comment type="caution">
    <text evidence="2">The sequence shown here is derived from an EMBL/GenBank/DDBJ whole genome shotgun (WGS) entry which is preliminary data.</text>
</comment>
<sequence length="45" mass="4951">MVVTAALLPAPKPNNFIKLFGFFIALKMINPQTAYLMIGGFLLPK</sequence>
<protein>
    <submittedName>
        <fullName evidence="2">Uncharacterized protein</fullName>
    </submittedName>
</protein>